<protein>
    <submittedName>
        <fullName evidence="1">Uncharacterized protein</fullName>
    </submittedName>
</protein>
<comment type="caution">
    <text evidence="1">The sequence shown here is derived from an EMBL/GenBank/DDBJ whole genome shotgun (WGS) entry which is preliminary data.</text>
</comment>
<evidence type="ECO:0000313" key="2">
    <source>
        <dbReference type="Proteomes" id="UP001054837"/>
    </source>
</evidence>
<organism evidence="1 2">
    <name type="scientific">Caerostris darwini</name>
    <dbReference type="NCBI Taxonomy" id="1538125"/>
    <lineage>
        <taxon>Eukaryota</taxon>
        <taxon>Metazoa</taxon>
        <taxon>Ecdysozoa</taxon>
        <taxon>Arthropoda</taxon>
        <taxon>Chelicerata</taxon>
        <taxon>Arachnida</taxon>
        <taxon>Araneae</taxon>
        <taxon>Araneomorphae</taxon>
        <taxon>Entelegynae</taxon>
        <taxon>Araneoidea</taxon>
        <taxon>Araneidae</taxon>
        <taxon>Caerostris</taxon>
    </lineage>
</organism>
<dbReference type="EMBL" id="BPLQ01010722">
    <property type="protein sequence ID" value="GIY52870.1"/>
    <property type="molecule type" value="Genomic_DNA"/>
</dbReference>
<gene>
    <name evidence="1" type="ORF">CDAR_476871</name>
</gene>
<evidence type="ECO:0000313" key="1">
    <source>
        <dbReference type="EMBL" id="GIY52870.1"/>
    </source>
</evidence>
<name>A0AAV4U538_9ARAC</name>
<accession>A0AAV4U538</accession>
<keyword evidence="2" id="KW-1185">Reference proteome</keyword>
<sequence>MSTIKPWAFLQQTLSNNSSHLNEEKKVSLFERCPPSKKGGRPFRRSDIRQSNLFAIIEVRQFSDALTIPNGSHPGTDIHGKSAGHHFEDRSPLSRTTDIEVGWAFLMSSVNAPCCVLITILSIV</sequence>
<dbReference type="AlphaFoldDB" id="A0AAV4U538"/>
<dbReference type="Proteomes" id="UP001054837">
    <property type="component" value="Unassembled WGS sequence"/>
</dbReference>
<reference evidence="1 2" key="1">
    <citation type="submission" date="2021-06" db="EMBL/GenBank/DDBJ databases">
        <title>Caerostris darwini draft genome.</title>
        <authorList>
            <person name="Kono N."/>
            <person name="Arakawa K."/>
        </authorList>
    </citation>
    <scope>NUCLEOTIDE SEQUENCE [LARGE SCALE GENOMIC DNA]</scope>
</reference>
<proteinExistence type="predicted"/>